<dbReference type="AlphaFoldDB" id="A0AAN8WTH9"/>
<dbReference type="EMBL" id="JAXCGZ010019499">
    <property type="protein sequence ID" value="KAK7066049.1"/>
    <property type="molecule type" value="Genomic_DNA"/>
</dbReference>
<proteinExistence type="predicted"/>
<name>A0AAN8WTH9_HALRR</name>
<dbReference type="Proteomes" id="UP001381693">
    <property type="component" value="Unassembled WGS sequence"/>
</dbReference>
<reference evidence="1 2" key="1">
    <citation type="submission" date="2023-11" db="EMBL/GenBank/DDBJ databases">
        <title>Halocaridina rubra genome assembly.</title>
        <authorList>
            <person name="Smith C."/>
        </authorList>
    </citation>
    <scope>NUCLEOTIDE SEQUENCE [LARGE SCALE GENOMIC DNA]</scope>
    <source>
        <strain evidence="1">EP-1</strain>
        <tissue evidence="1">Whole</tissue>
    </source>
</reference>
<evidence type="ECO:0000313" key="1">
    <source>
        <dbReference type="EMBL" id="KAK7066049.1"/>
    </source>
</evidence>
<accession>A0AAN8WTH9</accession>
<protein>
    <submittedName>
        <fullName evidence="1">Uncharacterized protein</fullName>
    </submittedName>
</protein>
<keyword evidence="2" id="KW-1185">Reference proteome</keyword>
<evidence type="ECO:0000313" key="2">
    <source>
        <dbReference type="Proteomes" id="UP001381693"/>
    </source>
</evidence>
<sequence length="63" mass="7389">MRRFKVEFQCCRSVKCGGTQMARQNFTREGRRYFFRDLNYEGSGSAAALPVWVYLLESRDGKD</sequence>
<comment type="caution">
    <text evidence="1">The sequence shown here is derived from an EMBL/GenBank/DDBJ whole genome shotgun (WGS) entry which is preliminary data.</text>
</comment>
<organism evidence="1 2">
    <name type="scientific">Halocaridina rubra</name>
    <name type="common">Hawaiian red shrimp</name>
    <dbReference type="NCBI Taxonomy" id="373956"/>
    <lineage>
        <taxon>Eukaryota</taxon>
        <taxon>Metazoa</taxon>
        <taxon>Ecdysozoa</taxon>
        <taxon>Arthropoda</taxon>
        <taxon>Crustacea</taxon>
        <taxon>Multicrustacea</taxon>
        <taxon>Malacostraca</taxon>
        <taxon>Eumalacostraca</taxon>
        <taxon>Eucarida</taxon>
        <taxon>Decapoda</taxon>
        <taxon>Pleocyemata</taxon>
        <taxon>Caridea</taxon>
        <taxon>Atyoidea</taxon>
        <taxon>Atyidae</taxon>
        <taxon>Halocaridina</taxon>
    </lineage>
</organism>
<gene>
    <name evidence="1" type="ORF">SK128_018127</name>
</gene>